<keyword evidence="3" id="KW-0720">Serine protease</keyword>
<dbReference type="PANTHER" id="PTHR45980:SF9">
    <property type="entry name" value="PROTEASE DO-LIKE 10, MITOCHONDRIAL-RELATED"/>
    <property type="match status" value="1"/>
</dbReference>
<dbReference type="SUPFAM" id="SSF50494">
    <property type="entry name" value="Trypsin-like serine proteases"/>
    <property type="match status" value="1"/>
</dbReference>
<accession>A0A6D2I540</accession>
<dbReference type="InterPro" id="IPR009003">
    <property type="entry name" value="Peptidase_S1_PA"/>
</dbReference>
<keyword evidence="1" id="KW-0645">Protease</keyword>
<comment type="caution">
    <text evidence="5">The sequence shown here is derived from an EMBL/GenBank/DDBJ whole genome shotgun (WGS) entry which is preliminary data.</text>
</comment>
<evidence type="ECO:0000256" key="3">
    <source>
        <dbReference type="ARBA" id="ARBA00022825"/>
    </source>
</evidence>
<name>A0A6D2I540_9BRAS</name>
<dbReference type="AlphaFoldDB" id="A0A6D2I540"/>
<evidence type="ECO:0000313" key="5">
    <source>
        <dbReference type="EMBL" id="CAA7023445.1"/>
    </source>
</evidence>
<dbReference type="OrthoDB" id="4217619at2759"/>
<dbReference type="GO" id="GO:0006508">
    <property type="term" value="P:proteolysis"/>
    <property type="evidence" value="ECO:0007669"/>
    <property type="project" value="UniProtKB-KW"/>
</dbReference>
<dbReference type="Proteomes" id="UP000467841">
    <property type="component" value="Unassembled WGS sequence"/>
</dbReference>
<evidence type="ECO:0000256" key="2">
    <source>
        <dbReference type="ARBA" id="ARBA00022801"/>
    </source>
</evidence>
<dbReference type="PANTHER" id="PTHR45980">
    <property type="match status" value="1"/>
</dbReference>
<dbReference type="GO" id="GO:0004252">
    <property type="term" value="F:serine-type endopeptidase activity"/>
    <property type="evidence" value="ECO:0007669"/>
    <property type="project" value="TreeGrafter"/>
</dbReference>
<evidence type="ECO:0000259" key="4">
    <source>
        <dbReference type="Pfam" id="PF17815"/>
    </source>
</evidence>
<reference evidence="5" key="1">
    <citation type="submission" date="2020-01" db="EMBL/GenBank/DDBJ databases">
        <authorList>
            <person name="Mishra B."/>
        </authorList>
    </citation>
    <scope>NUCLEOTIDE SEQUENCE [LARGE SCALE GENOMIC DNA]</scope>
</reference>
<dbReference type="InterPro" id="IPR036034">
    <property type="entry name" value="PDZ_sf"/>
</dbReference>
<dbReference type="Gene3D" id="3.20.190.20">
    <property type="match status" value="1"/>
</dbReference>
<organism evidence="5 6">
    <name type="scientific">Microthlaspi erraticum</name>
    <dbReference type="NCBI Taxonomy" id="1685480"/>
    <lineage>
        <taxon>Eukaryota</taxon>
        <taxon>Viridiplantae</taxon>
        <taxon>Streptophyta</taxon>
        <taxon>Embryophyta</taxon>
        <taxon>Tracheophyta</taxon>
        <taxon>Spermatophyta</taxon>
        <taxon>Magnoliopsida</taxon>
        <taxon>eudicotyledons</taxon>
        <taxon>Gunneridae</taxon>
        <taxon>Pentapetalae</taxon>
        <taxon>rosids</taxon>
        <taxon>malvids</taxon>
        <taxon>Brassicales</taxon>
        <taxon>Brassicaceae</taxon>
        <taxon>Coluteocarpeae</taxon>
        <taxon>Microthlaspi</taxon>
    </lineage>
</organism>
<feature type="domain" description="Protease Do-like PDZ" evidence="4">
    <location>
        <begin position="388"/>
        <end position="472"/>
    </location>
</feature>
<dbReference type="Pfam" id="PF17815">
    <property type="entry name" value="PDZ_3"/>
    <property type="match status" value="1"/>
</dbReference>
<dbReference type="EMBL" id="CACVBM020000777">
    <property type="protein sequence ID" value="CAA7023445.1"/>
    <property type="molecule type" value="Genomic_DNA"/>
</dbReference>
<evidence type="ECO:0000313" key="6">
    <source>
        <dbReference type="Proteomes" id="UP000467841"/>
    </source>
</evidence>
<protein>
    <recommendedName>
        <fullName evidence="4">Protease Do-like PDZ domain-containing protein</fullName>
    </recommendedName>
</protein>
<sequence>MLFLPTVSSVPTVARYCTSSSTPVSRFLSSSPSLSLRSLNILLPTLSLAARNESRGFSSNHASTICHYSSSVSEQENTSPLRFDAAIESLVQIFHFSKPKHPLQPWDKSEDWEKREIDHGFAISGRRILVDSRTVYDHTSLRVRKFGSDTSYKAKVEAVVHEYGLATLVVDSEEFWEHTHALEFGDDIPSVGETVFVFNYVGDTIKLAQETVTSVEPREYFDGTNKLLAIEINNGSFYGCSHSGLVVMGNKIVGLYPGVHSYIIPTPVIKRFLNGLEDVQHIDGLGSLDIWHQTMEDAQLRRHFKMSRDMTGVLITKIDPLSNALKVLKEHDVLLAIEGLPVSNDGQVHFRGKEWLHFTDMVSKKKPGETAFVKILRDGKEHVFDVSLNFTVLSDDINKEYSHFKDYEVKKVNGVEVVNLKHLSELVEKCCTEDLRFDLEEGHVIVLNNLSAKEATPLILERHGIPSAISIDLQ</sequence>
<dbReference type="InterPro" id="IPR046449">
    <property type="entry name" value="DEGP_PDZ_sf"/>
</dbReference>
<keyword evidence="2" id="KW-0378">Hydrolase</keyword>
<evidence type="ECO:0000256" key="1">
    <source>
        <dbReference type="ARBA" id="ARBA00022670"/>
    </source>
</evidence>
<dbReference type="InterPro" id="IPR041517">
    <property type="entry name" value="DEGP_PDZ"/>
</dbReference>
<gene>
    <name evidence="5" type="ORF">MERR_LOCUS10680</name>
</gene>
<proteinExistence type="predicted"/>
<keyword evidence="6" id="KW-1185">Reference proteome</keyword>
<dbReference type="SUPFAM" id="SSF50156">
    <property type="entry name" value="PDZ domain-like"/>
    <property type="match status" value="1"/>
</dbReference>